<gene>
    <name evidence="7" type="ORF">Thini_3857</name>
</gene>
<feature type="transmembrane region" description="Helical" evidence="5">
    <location>
        <begin position="192"/>
        <end position="210"/>
    </location>
</feature>
<evidence type="ECO:0000256" key="4">
    <source>
        <dbReference type="ARBA" id="ARBA00023136"/>
    </source>
</evidence>
<evidence type="ECO:0000313" key="7">
    <source>
        <dbReference type="EMBL" id="EIJ36357.1"/>
    </source>
</evidence>
<accession>A0A656HIS1</accession>
<evidence type="ECO:0000256" key="1">
    <source>
        <dbReference type="ARBA" id="ARBA00004141"/>
    </source>
</evidence>
<keyword evidence="2 5" id="KW-0812">Transmembrane</keyword>
<feature type="transmembrane region" description="Helical" evidence="5">
    <location>
        <begin position="132"/>
        <end position="149"/>
    </location>
</feature>
<dbReference type="Proteomes" id="UP000005317">
    <property type="component" value="Unassembled WGS sequence"/>
</dbReference>
<keyword evidence="4 5" id="KW-0472">Membrane</keyword>
<dbReference type="RefSeq" id="WP_002710232.1">
    <property type="nucleotide sequence ID" value="NZ_JH651384.1"/>
</dbReference>
<evidence type="ECO:0000259" key="6">
    <source>
        <dbReference type="Pfam" id="PF00892"/>
    </source>
</evidence>
<feature type="transmembrane region" description="Helical" evidence="5">
    <location>
        <begin position="251"/>
        <end position="268"/>
    </location>
</feature>
<dbReference type="Gene3D" id="1.10.3730.20">
    <property type="match status" value="1"/>
</dbReference>
<comment type="subcellular location">
    <subcellularLocation>
        <location evidence="1">Membrane</location>
        <topology evidence="1">Multi-pass membrane protein</topology>
    </subcellularLocation>
</comment>
<dbReference type="PANTHER" id="PTHR22911:SF6">
    <property type="entry name" value="SOLUTE CARRIER FAMILY 35 MEMBER G1"/>
    <property type="match status" value="1"/>
</dbReference>
<evidence type="ECO:0000256" key="2">
    <source>
        <dbReference type="ARBA" id="ARBA00022692"/>
    </source>
</evidence>
<name>A0A656HIS1_THINJ</name>
<evidence type="ECO:0000256" key="3">
    <source>
        <dbReference type="ARBA" id="ARBA00022989"/>
    </source>
</evidence>
<dbReference type="EMBL" id="JH651384">
    <property type="protein sequence ID" value="EIJ36357.1"/>
    <property type="molecule type" value="Genomic_DNA"/>
</dbReference>
<dbReference type="InterPro" id="IPR037185">
    <property type="entry name" value="EmrE-like"/>
</dbReference>
<feature type="transmembrane region" description="Helical" evidence="5">
    <location>
        <begin position="20"/>
        <end position="37"/>
    </location>
</feature>
<dbReference type="InterPro" id="IPR000620">
    <property type="entry name" value="EamA_dom"/>
</dbReference>
<reference evidence="8" key="1">
    <citation type="journal article" date="2011" name="Stand. Genomic Sci.">
        <title>Genome sequence of the filamentous, gliding Thiothrix nivea neotype strain (JP2(T)).</title>
        <authorList>
            <person name="Lapidus A."/>
            <person name="Nolan M."/>
            <person name="Lucas S."/>
            <person name="Glavina Del Rio T."/>
            <person name="Tice H."/>
            <person name="Cheng J.F."/>
            <person name="Tapia R."/>
            <person name="Han C."/>
            <person name="Goodwin L."/>
            <person name="Pitluck S."/>
            <person name="Liolios K."/>
            <person name="Pagani I."/>
            <person name="Ivanova N."/>
            <person name="Huntemann M."/>
            <person name="Mavromatis K."/>
            <person name="Mikhailova N."/>
            <person name="Pati A."/>
            <person name="Chen A."/>
            <person name="Palaniappan K."/>
            <person name="Land M."/>
            <person name="Brambilla E.M."/>
            <person name="Rohde M."/>
            <person name="Abt B."/>
            <person name="Verbarg S."/>
            <person name="Goker M."/>
            <person name="Bristow J."/>
            <person name="Eisen J.A."/>
            <person name="Markowitz V."/>
            <person name="Hugenholtz P."/>
            <person name="Kyrpides N.C."/>
            <person name="Klenk H.P."/>
            <person name="Woyke T."/>
        </authorList>
    </citation>
    <scope>NUCLEOTIDE SEQUENCE [LARGE SCALE GENOMIC DNA]</scope>
    <source>
        <strain evidence="8">ATCC 35100 / DSM 5205 / JP2</strain>
    </source>
</reference>
<feature type="domain" description="EamA" evidence="6">
    <location>
        <begin position="160"/>
        <end position="291"/>
    </location>
</feature>
<dbReference type="PANTHER" id="PTHR22911">
    <property type="entry name" value="ACYL-MALONYL CONDENSING ENZYME-RELATED"/>
    <property type="match status" value="1"/>
</dbReference>
<feature type="domain" description="EamA" evidence="6">
    <location>
        <begin position="18"/>
        <end position="149"/>
    </location>
</feature>
<evidence type="ECO:0000256" key="5">
    <source>
        <dbReference type="SAM" id="Phobius"/>
    </source>
</evidence>
<keyword evidence="3 5" id="KW-1133">Transmembrane helix</keyword>
<sequence precursor="true">MNLSIAARVGMPASGLARGAVLILASEFFLVCSGMVVKYLHGTVSTEQTVFFRNLFGLLLLLPWLWRNGTRALKTDCIHLHFLRSFMGVTAMSCLFYAWAHLPLAEASLLKQTMPLFVPVVAFFWMGERLSWLNYVALGLGFAGILLVLNPTQETPVLNLAVLAGLVGAVMGGSTKVSIRRMRSVEEPAQRVVFYFALFGTLLSALPAGLDWAPLDWNAALWLFLLGITATLAQLLLTAAYGYAPAGQLGAFTYASVIFAAILGWWLWDETLSLLAVAGMFVIIAAGLLVMLGQPRPKPAPTACKAC</sequence>
<feature type="transmembrane region" description="Helical" evidence="5">
    <location>
        <begin position="222"/>
        <end position="244"/>
    </location>
</feature>
<feature type="transmembrane region" description="Helical" evidence="5">
    <location>
        <begin position="78"/>
        <end position="102"/>
    </location>
</feature>
<dbReference type="Pfam" id="PF00892">
    <property type="entry name" value="EamA"/>
    <property type="match status" value="2"/>
</dbReference>
<feature type="transmembrane region" description="Helical" evidence="5">
    <location>
        <begin position="155"/>
        <end position="172"/>
    </location>
</feature>
<proteinExistence type="predicted"/>
<organism evidence="7 8">
    <name type="scientific">Thiothrix nivea (strain ATCC 35100 / DSM 5205 / JP2)</name>
    <dbReference type="NCBI Taxonomy" id="870187"/>
    <lineage>
        <taxon>Bacteria</taxon>
        <taxon>Pseudomonadati</taxon>
        <taxon>Pseudomonadota</taxon>
        <taxon>Gammaproteobacteria</taxon>
        <taxon>Thiotrichales</taxon>
        <taxon>Thiotrichaceae</taxon>
        <taxon>Thiothrix</taxon>
    </lineage>
</organism>
<protein>
    <recommendedName>
        <fullName evidence="6">EamA domain-containing protein</fullName>
    </recommendedName>
</protein>
<keyword evidence="8" id="KW-1185">Reference proteome</keyword>
<dbReference type="GO" id="GO:0016020">
    <property type="term" value="C:membrane"/>
    <property type="evidence" value="ECO:0007669"/>
    <property type="project" value="UniProtKB-SubCell"/>
</dbReference>
<feature type="transmembrane region" description="Helical" evidence="5">
    <location>
        <begin position="274"/>
        <end position="292"/>
    </location>
</feature>
<dbReference type="SUPFAM" id="SSF103481">
    <property type="entry name" value="Multidrug resistance efflux transporter EmrE"/>
    <property type="match status" value="2"/>
</dbReference>
<feature type="transmembrane region" description="Helical" evidence="5">
    <location>
        <begin position="49"/>
        <end position="66"/>
    </location>
</feature>
<dbReference type="AlphaFoldDB" id="A0A656HIS1"/>
<evidence type="ECO:0000313" key="8">
    <source>
        <dbReference type="Proteomes" id="UP000005317"/>
    </source>
</evidence>